<sequence length="120" mass="14078">MSAFEPKRIIGFWSLLPSSPNVANLIEIDDKKQATFYTMTCNAETQNFQIDHQEKLDFDIDSNNIISFYEKNNSHKKSFQILALTPYEMKLTHFPNEPIHLEEVYIRKEHLEPICIDSMP</sequence>
<dbReference type="RefSeq" id="WP_241571064.1">
    <property type="nucleotide sequence ID" value="NZ_JAKUML010000007.1"/>
</dbReference>
<dbReference type="EMBL" id="JAKUML010000007">
    <property type="protein sequence ID" value="MCJ8146369.1"/>
    <property type="molecule type" value="Genomic_DNA"/>
</dbReference>
<accession>A0A9X1WWA2</accession>
<organism evidence="1 2">
    <name type="scientific">Acinetobacter sedimenti</name>
    <dbReference type="NCBI Taxonomy" id="2919922"/>
    <lineage>
        <taxon>Bacteria</taxon>
        <taxon>Pseudomonadati</taxon>
        <taxon>Pseudomonadota</taxon>
        <taxon>Gammaproteobacteria</taxon>
        <taxon>Moraxellales</taxon>
        <taxon>Moraxellaceae</taxon>
        <taxon>Acinetobacter</taxon>
    </lineage>
</organism>
<gene>
    <name evidence="1" type="ORF">MKI79_05570</name>
</gene>
<keyword evidence="2" id="KW-1185">Reference proteome</keyword>
<reference evidence="1" key="1">
    <citation type="submission" date="2022-02" db="EMBL/GenBank/DDBJ databases">
        <title>Acinetobacter A3.8 sp. nov., isolated from Sediment (Zhairuo Island).</title>
        <authorList>
            <person name="Zheng K."/>
        </authorList>
    </citation>
    <scope>NUCLEOTIDE SEQUENCE</scope>
    <source>
        <strain evidence="1">A3.8</strain>
    </source>
</reference>
<dbReference type="Proteomes" id="UP001139701">
    <property type="component" value="Unassembled WGS sequence"/>
</dbReference>
<evidence type="ECO:0000313" key="1">
    <source>
        <dbReference type="EMBL" id="MCJ8146369.1"/>
    </source>
</evidence>
<protein>
    <submittedName>
        <fullName evidence="1">Uncharacterized protein</fullName>
    </submittedName>
</protein>
<dbReference type="AlphaFoldDB" id="A0A9X1WWA2"/>
<evidence type="ECO:0000313" key="2">
    <source>
        <dbReference type="Proteomes" id="UP001139701"/>
    </source>
</evidence>
<name>A0A9X1WWA2_9GAMM</name>
<proteinExistence type="predicted"/>
<comment type="caution">
    <text evidence="1">The sequence shown here is derived from an EMBL/GenBank/DDBJ whole genome shotgun (WGS) entry which is preliminary data.</text>
</comment>